<dbReference type="Gene3D" id="2.60.40.10">
    <property type="entry name" value="Immunoglobulins"/>
    <property type="match status" value="1"/>
</dbReference>
<proteinExistence type="predicted"/>
<evidence type="ECO:0000259" key="2">
    <source>
        <dbReference type="Pfam" id="PF22904"/>
    </source>
</evidence>
<name>A0AAV3TZP0_9ALTE</name>
<reference evidence="4" key="1">
    <citation type="journal article" date="2019" name="Int. J. Syst. Evol. Microbiol.">
        <title>The Global Catalogue of Microorganisms (GCM) 10K type strain sequencing project: providing services to taxonomists for standard genome sequencing and annotation.</title>
        <authorList>
            <consortium name="The Broad Institute Genomics Platform"/>
            <consortium name="The Broad Institute Genome Sequencing Center for Infectious Disease"/>
            <person name="Wu L."/>
            <person name="Ma J."/>
        </authorList>
    </citation>
    <scope>NUCLEOTIDE SEQUENCE [LARGE SCALE GENOMIC DNA]</scope>
    <source>
        <strain evidence="4">JCM 19134</strain>
    </source>
</reference>
<sequence length="929" mass="103070">MFSEDDLVILDLRYQRYQVGQGLEGYRYQNSVYFALVDIIGVLEMPIELQANSAKGKLNDKIKFSLDYGGDGWQIKVGKETLDLPPKALVEHDGLLYASEQALEQMFKLDIGLKLSDSYATVDSEVSLPFQQSLERRNRVLTSLDSIGEYENPILDVPYSLIEIPSADLRVAHTVRKLQDQDETLRSTFYTLVSNGDLGYMNSNVFVNGSREDGINNVSVRFDRYSAQRDLLGPLSLSQVSFGDIDAPGALSSYGRGVLVSNEAKTSQFMRDFTSIEGNHYPGWEVELLLDDSVIDYQEIGQDGRYRFDDVILTQGNNNYSLVFYGPNGEREVESRNLYVGEDSEDIRKLRYSVSFTQPNVRLYSDNANNNSSIWQANVVSRFAMTNWLSFNAGYSLRHWDELDLSEERLLADDRADEFYRVGVAANILGQQLSVQADRVNDNPFDITYGLGGGRGAFRYRLSYTQFGQQEEGETYYDPLTDTEIDRGESTLEAVIKAKLFGVTALFNGSQINYEDYSLNRSRFIVSSGYNRLNFSTGFEYIESLIDEQVQDQLLGDLFVGSGLGPLTARLRASYQIQPEAELASIGVASSLRLSRDVNVNFDYDHSLLTDTDTYRVGMKWTTPYLTITPSVAYHDTGYVSGNLNVLMPMGSRSGALGNYYMVDRRSISNRGTVKARLFEDENGNGSFDLGERLLSGGVVHSLQTRQRAESDDVGVATLDNVRTWFPSDIVYESDTIDDYSMRYGGDMFAVEARPGKVIEVDLPFYRAGDVDGTVFRYLSDGSHREARGVRIELVKAGGEVVATTVTASDGFYSFERVLPGQYLVRVTGEAADARNNRSVIIDRTGNFVGGVDIFLAQTGSARPGSDRASALPVTSAATPDSASLYRVPTAANKLSVPAGLSDAEVQTSSVNPGSHSVNTLSLISAQNR</sequence>
<dbReference type="EMBL" id="BAABLX010000007">
    <property type="protein sequence ID" value="GAA4936594.1"/>
    <property type="molecule type" value="Genomic_DNA"/>
</dbReference>
<organism evidence="3 4">
    <name type="scientific">Halioxenophilus aromaticivorans</name>
    <dbReference type="NCBI Taxonomy" id="1306992"/>
    <lineage>
        <taxon>Bacteria</taxon>
        <taxon>Pseudomonadati</taxon>
        <taxon>Pseudomonadota</taxon>
        <taxon>Gammaproteobacteria</taxon>
        <taxon>Alteromonadales</taxon>
        <taxon>Alteromonadaceae</taxon>
        <taxon>Halioxenophilus</taxon>
    </lineage>
</organism>
<accession>A0AAV3TZP0</accession>
<dbReference type="Pfam" id="PF22904">
    <property type="entry name" value="NOMO1-like_2nd"/>
    <property type="match status" value="1"/>
</dbReference>
<evidence type="ECO:0000313" key="4">
    <source>
        <dbReference type="Proteomes" id="UP001409585"/>
    </source>
</evidence>
<gene>
    <name evidence="3" type="ORF">GCM10025791_12880</name>
</gene>
<dbReference type="InterPro" id="IPR055074">
    <property type="entry name" value="NOMO1-3_2nd"/>
</dbReference>
<feature type="domain" description="NOMO second beta-sandwich" evidence="2">
    <location>
        <begin position="779"/>
        <end position="829"/>
    </location>
</feature>
<dbReference type="Proteomes" id="UP001409585">
    <property type="component" value="Unassembled WGS sequence"/>
</dbReference>
<comment type="caution">
    <text evidence="3">The sequence shown here is derived from an EMBL/GenBank/DDBJ whole genome shotgun (WGS) entry which is preliminary data.</text>
</comment>
<protein>
    <recommendedName>
        <fullName evidence="2">NOMO second beta-sandwich domain-containing protein</fullName>
    </recommendedName>
</protein>
<dbReference type="AlphaFoldDB" id="A0AAV3TZP0"/>
<dbReference type="GO" id="GO:0005576">
    <property type="term" value="C:extracellular region"/>
    <property type="evidence" value="ECO:0007669"/>
    <property type="project" value="UniProtKB-SubCell"/>
</dbReference>
<keyword evidence="4" id="KW-1185">Reference proteome</keyword>
<evidence type="ECO:0000256" key="1">
    <source>
        <dbReference type="SAM" id="MobiDB-lite"/>
    </source>
</evidence>
<feature type="region of interest" description="Disordered" evidence="1">
    <location>
        <begin position="906"/>
        <end position="929"/>
    </location>
</feature>
<dbReference type="InterPro" id="IPR013783">
    <property type="entry name" value="Ig-like_fold"/>
</dbReference>
<evidence type="ECO:0000313" key="3">
    <source>
        <dbReference type="EMBL" id="GAA4936594.1"/>
    </source>
</evidence>
<dbReference type="SUPFAM" id="SSF117074">
    <property type="entry name" value="Hypothetical protein PA1324"/>
    <property type="match status" value="1"/>
</dbReference>